<gene>
    <name evidence="6" type="primary">nfi</name>
    <name evidence="7" type="ORF">HWQ67_15010</name>
</gene>
<keyword evidence="6" id="KW-0227">DNA damage</keyword>
<feature type="site" description="Interaction with target DNA" evidence="6">
    <location>
        <position position="76"/>
    </location>
</feature>
<reference evidence="7 8" key="1">
    <citation type="journal article" date="2020" name="J Geophys Res Biogeosci">
        <title>Magnetotaxis as an Adaptation to Enable Bacterial Shuttling of Microbial Sulfur and Sulfur Cycling Across Aquatic Oxic#Anoxic Interfaces.</title>
        <authorList>
            <person name="Li J."/>
            <person name="Liu P."/>
            <person name="Wang J."/>
            <person name="Roberts A.P."/>
            <person name="Pan Y."/>
        </authorList>
    </citation>
    <scope>NUCLEOTIDE SEQUENCE [LARGE SCALE GENOMIC DNA]</scope>
    <source>
        <strain evidence="7 8">MYR-1_YQ</strain>
    </source>
</reference>
<evidence type="ECO:0000256" key="2">
    <source>
        <dbReference type="ARBA" id="ARBA00022490"/>
    </source>
</evidence>
<keyword evidence="6" id="KW-0479">Metal-binding</keyword>
<comment type="similarity">
    <text evidence="6">Belongs to the endonuclease V family.</text>
</comment>
<dbReference type="EC" id="3.1.21.7" evidence="6"/>
<name>A0ABS6S2S6_9BACT</name>
<feature type="binding site" evidence="6">
    <location>
        <position position="106"/>
    </location>
    <ligand>
        <name>Mg(2+)</name>
        <dbReference type="ChEBI" id="CHEBI:18420"/>
    </ligand>
</feature>
<accession>A0ABS6S2S6</accession>
<dbReference type="NCBIfam" id="NF008629">
    <property type="entry name" value="PRK11617.1"/>
    <property type="match status" value="1"/>
</dbReference>
<evidence type="ECO:0000313" key="7">
    <source>
        <dbReference type="EMBL" id="MBV6342895.1"/>
    </source>
</evidence>
<keyword evidence="5 6" id="KW-0378">Hydrolase</keyword>
<evidence type="ECO:0000256" key="6">
    <source>
        <dbReference type="HAMAP-Rule" id="MF_00801"/>
    </source>
</evidence>
<comment type="subcellular location">
    <subcellularLocation>
        <location evidence="1 6">Cytoplasm</location>
    </subcellularLocation>
</comment>
<dbReference type="HAMAP" id="MF_00801">
    <property type="entry name" value="Endonuclease_5"/>
    <property type="match status" value="1"/>
</dbReference>
<evidence type="ECO:0000313" key="8">
    <source>
        <dbReference type="Proteomes" id="UP001196980"/>
    </source>
</evidence>
<dbReference type="CDD" id="cd06559">
    <property type="entry name" value="Endonuclease_V"/>
    <property type="match status" value="1"/>
</dbReference>
<evidence type="ECO:0000256" key="1">
    <source>
        <dbReference type="ARBA" id="ARBA00004496"/>
    </source>
</evidence>
<dbReference type="GO" id="GO:0004519">
    <property type="term" value="F:endonuclease activity"/>
    <property type="evidence" value="ECO:0007669"/>
    <property type="project" value="UniProtKB-KW"/>
</dbReference>
<comment type="cofactor">
    <cofactor evidence="6">
        <name>Mg(2+)</name>
        <dbReference type="ChEBI" id="CHEBI:18420"/>
    </cofactor>
</comment>
<proteinExistence type="inferred from homology"/>
<protein>
    <recommendedName>
        <fullName evidence="6">Endonuclease V</fullName>
        <ecNumber evidence="6">3.1.21.7</ecNumber>
    </recommendedName>
    <alternativeName>
        <fullName evidence="6">Deoxyinosine 3'endonuclease</fullName>
    </alternativeName>
    <alternativeName>
        <fullName evidence="6">Deoxyribonuclease V</fullName>
        <shortName evidence="6">DNase V</shortName>
    </alternativeName>
</protein>
<dbReference type="RefSeq" id="WP_218253507.1">
    <property type="nucleotide sequence ID" value="NZ_JABXWD010000373.1"/>
</dbReference>
<dbReference type="EMBL" id="JABXWD010000373">
    <property type="protein sequence ID" value="MBV6342895.1"/>
    <property type="molecule type" value="Genomic_DNA"/>
</dbReference>
<dbReference type="Proteomes" id="UP001196980">
    <property type="component" value="Unassembled WGS sequence"/>
</dbReference>
<dbReference type="PANTHER" id="PTHR28511">
    <property type="entry name" value="ENDONUCLEASE V"/>
    <property type="match status" value="1"/>
</dbReference>
<keyword evidence="6" id="KW-0234">DNA repair</keyword>
<evidence type="ECO:0000256" key="5">
    <source>
        <dbReference type="ARBA" id="ARBA00022801"/>
    </source>
</evidence>
<keyword evidence="8" id="KW-1185">Reference proteome</keyword>
<feature type="binding site" evidence="6">
    <location>
        <position position="40"/>
    </location>
    <ligand>
        <name>Mg(2+)</name>
        <dbReference type="ChEBI" id="CHEBI:18420"/>
    </ligand>
</feature>
<keyword evidence="6" id="KW-0460">Magnesium</keyword>
<organism evidence="7 8">
    <name type="scientific">Candidatus Magnetobacterium casense</name>
    <dbReference type="NCBI Taxonomy" id="1455061"/>
    <lineage>
        <taxon>Bacteria</taxon>
        <taxon>Pseudomonadati</taxon>
        <taxon>Nitrospirota</taxon>
        <taxon>Thermodesulfovibrionia</taxon>
        <taxon>Thermodesulfovibrionales</taxon>
        <taxon>Candidatus Magnetobacteriaceae</taxon>
        <taxon>Candidatus Magnetobacterium</taxon>
    </lineage>
</organism>
<dbReference type="Pfam" id="PF04493">
    <property type="entry name" value="Endonuclease_5"/>
    <property type="match status" value="1"/>
</dbReference>
<keyword evidence="2 6" id="KW-0963">Cytoplasm</keyword>
<comment type="caution">
    <text evidence="7">The sequence shown here is derived from an EMBL/GenBank/DDBJ whole genome shotgun (WGS) entry which is preliminary data.</text>
</comment>
<dbReference type="InterPro" id="IPR007581">
    <property type="entry name" value="Endonuclease-V"/>
</dbReference>
<sequence>MQDVKLSKNLRQARHTQLALAQRVRIEALGVQPCLVAGVDAAFSDNKVIGSACLFDYDTLHKVHEVSVVQEVEFPYVAGFLSFREAPVIIGAIKLLQTPPNLIIVDGQGIAHPRRIGLASHIGVLLGIPTVGCAKSRLIGVHQEPGPHKGNWQYLYDKEQQIGAVLRSRDNVSPLYISPGHLIDISGCLDVILHTTTRYRLPEPIRCAHNLSAQNKRLLT</sequence>
<keyword evidence="4 6" id="KW-0255">Endonuclease</keyword>
<comment type="catalytic activity">
    <reaction evidence="6">
        <text>Endonucleolytic cleavage at apurinic or apyrimidinic sites to products with a 5'-phosphate.</text>
        <dbReference type="EC" id="3.1.21.7"/>
    </reaction>
</comment>
<dbReference type="Gene3D" id="3.30.2170.10">
    <property type="entry name" value="archaeoglobus fulgidus dsm 4304 superfamily"/>
    <property type="match status" value="1"/>
</dbReference>
<keyword evidence="3 6" id="KW-0540">Nuclease</keyword>
<evidence type="ECO:0000256" key="4">
    <source>
        <dbReference type="ARBA" id="ARBA00022759"/>
    </source>
</evidence>
<evidence type="ECO:0000256" key="3">
    <source>
        <dbReference type="ARBA" id="ARBA00022722"/>
    </source>
</evidence>
<comment type="function">
    <text evidence="6">DNA repair enzyme involved in the repair of deaminated bases. Selectively cleaves double-stranded DNA at the second phosphodiester bond 3' to a deoxyinosine leaving behind the intact lesion on the nicked DNA.</text>
</comment>
<dbReference type="PANTHER" id="PTHR28511:SF1">
    <property type="entry name" value="ENDONUCLEASE V"/>
    <property type="match status" value="1"/>
</dbReference>